<accession>A0ABC8RV03</accession>
<dbReference type="SUPFAM" id="SSF48239">
    <property type="entry name" value="Terpenoid cyclases/Protein prenyltransferases"/>
    <property type="match status" value="1"/>
</dbReference>
<evidence type="ECO:0000313" key="2">
    <source>
        <dbReference type="Proteomes" id="UP001642360"/>
    </source>
</evidence>
<dbReference type="PANTHER" id="PTHR11764:SF19">
    <property type="entry name" value="TERPENE CYCLASE_MUTASE FAMILY MEMBER"/>
    <property type="match status" value="1"/>
</dbReference>
<dbReference type="AlphaFoldDB" id="A0ABC8RV03"/>
<name>A0ABC8RV03_9AQUA</name>
<dbReference type="InterPro" id="IPR018333">
    <property type="entry name" value="Squalene_cyclase"/>
</dbReference>
<dbReference type="PANTHER" id="PTHR11764">
    <property type="entry name" value="TERPENE CYCLASE/MUTASE FAMILY MEMBER"/>
    <property type="match status" value="1"/>
</dbReference>
<dbReference type="EMBL" id="CAUOFW020001724">
    <property type="protein sequence ID" value="CAK9147941.1"/>
    <property type="molecule type" value="Genomic_DNA"/>
</dbReference>
<organism evidence="1 2">
    <name type="scientific">Ilex paraguariensis</name>
    <name type="common">yerba mate</name>
    <dbReference type="NCBI Taxonomy" id="185542"/>
    <lineage>
        <taxon>Eukaryota</taxon>
        <taxon>Viridiplantae</taxon>
        <taxon>Streptophyta</taxon>
        <taxon>Embryophyta</taxon>
        <taxon>Tracheophyta</taxon>
        <taxon>Spermatophyta</taxon>
        <taxon>Magnoliopsida</taxon>
        <taxon>eudicotyledons</taxon>
        <taxon>Gunneridae</taxon>
        <taxon>Pentapetalae</taxon>
        <taxon>asterids</taxon>
        <taxon>campanulids</taxon>
        <taxon>Aquifoliales</taxon>
        <taxon>Aquifoliaceae</taxon>
        <taxon>Ilex</taxon>
    </lineage>
</organism>
<keyword evidence="2" id="KW-1185">Reference proteome</keyword>
<proteinExistence type="predicted"/>
<dbReference type="Proteomes" id="UP001642360">
    <property type="component" value="Unassembled WGS sequence"/>
</dbReference>
<protein>
    <submittedName>
        <fullName evidence="1">Uncharacterized protein</fullName>
    </submittedName>
</protein>
<evidence type="ECO:0000313" key="1">
    <source>
        <dbReference type="EMBL" id="CAK9147941.1"/>
    </source>
</evidence>
<reference evidence="1 2" key="1">
    <citation type="submission" date="2024-02" db="EMBL/GenBank/DDBJ databases">
        <authorList>
            <person name="Vignale AGUSTIN F."/>
            <person name="Sosa J E."/>
            <person name="Modenutti C."/>
        </authorList>
    </citation>
    <scope>NUCLEOTIDE SEQUENCE [LARGE SCALE GENOMIC DNA]</scope>
</reference>
<dbReference type="InterPro" id="IPR008930">
    <property type="entry name" value="Terpenoid_cyclase/PrenylTrfase"/>
</dbReference>
<gene>
    <name evidence="1" type="ORF">ILEXP_LOCUS15874</name>
</gene>
<sequence>MWKLKIAEGEGPWLTTTNNHIGRQNWEFDPSAGTPEELAQVENVRRQFKKNRFRIKQSADLFMRMQLRKENPCGPIPPPIKVQEIEDVTEEAVTVTLRRAISFFSTIQAHDGHWPAESAGPLFFSPPLVSPPPDYPKIIIFVTSIGAKPGAGALAR</sequence>
<comment type="caution">
    <text evidence="1">The sequence shown here is derived from an EMBL/GenBank/DDBJ whole genome shotgun (WGS) entry which is preliminary data.</text>
</comment>